<dbReference type="GO" id="GO:0030027">
    <property type="term" value="C:lamellipodium"/>
    <property type="evidence" value="ECO:0007669"/>
    <property type="project" value="Ensembl"/>
</dbReference>
<evidence type="ECO:0000256" key="17">
    <source>
        <dbReference type="ARBA" id="ARBA00047660"/>
    </source>
</evidence>
<dbReference type="GO" id="GO:0031175">
    <property type="term" value="P:neuron projection development"/>
    <property type="evidence" value="ECO:0007669"/>
    <property type="project" value="Ensembl"/>
</dbReference>
<dbReference type="SMART" id="SM00175">
    <property type="entry name" value="RAB"/>
    <property type="match status" value="1"/>
</dbReference>
<dbReference type="GO" id="GO:0030139">
    <property type="term" value="C:endocytic vesicle"/>
    <property type="evidence" value="ECO:0007669"/>
    <property type="project" value="Ensembl"/>
</dbReference>
<dbReference type="GO" id="GO:0010737">
    <property type="term" value="P:protein kinase A signaling"/>
    <property type="evidence" value="ECO:0007669"/>
    <property type="project" value="Ensembl"/>
</dbReference>
<accession>A0A8B9X2B3</accession>
<dbReference type="PROSITE" id="PS51419">
    <property type="entry name" value="RAB"/>
    <property type="match status" value="1"/>
</dbReference>
<evidence type="ECO:0000256" key="18">
    <source>
        <dbReference type="SAM" id="MobiDB-lite"/>
    </source>
</evidence>
<keyword evidence="13" id="KW-0636">Prenylation</keyword>
<evidence type="ECO:0000256" key="16">
    <source>
        <dbReference type="ARBA" id="ARBA00039501"/>
    </source>
</evidence>
<dbReference type="GO" id="GO:0005829">
    <property type="term" value="C:cytosol"/>
    <property type="evidence" value="ECO:0007669"/>
    <property type="project" value="Ensembl"/>
</dbReference>
<dbReference type="SUPFAM" id="SSF52540">
    <property type="entry name" value="P-loop containing nucleoside triphosphate hydrolases"/>
    <property type="match status" value="1"/>
</dbReference>
<evidence type="ECO:0000256" key="15">
    <source>
        <dbReference type="ARBA" id="ARBA00038596"/>
    </source>
</evidence>
<keyword evidence="7" id="KW-0547">Nucleotide-binding</keyword>
<dbReference type="SMART" id="SM00177">
    <property type="entry name" value="ARF"/>
    <property type="match status" value="1"/>
</dbReference>
<keyword evidence="6" id="KW-1003">Cell membrane</keyword>
<keyword evidence="11" id="KW-0472">Membrane</keyword>
<comment type="subunit">
    <text evidence="15">Interacts (GTP-bound form) with MICALL2; competes with RAB8A and is involved in tight junctions assembly. Interacts (GTP-bound form) with MICALL1. Interacts (GTP-bound form) with MICAL1, MICAL3, MICALCL, EHBP1 and EHBP1L1; ternary complexes of RAB8A, RAB13 and either MICAL1 or EHBP1L1 are possible. Interacts with PRKACA; downstream effector of RAB13 involved in tight junction assembly. Interacts with GRB2; may recruit RAB13 to the leading edge of migrating endothelial cells where it can activate RHOA. Interacts (isoprenylated form) with PDE6D; dissociates RAB13 from membranes. Interacts with BICDL2/BICDR2. Interacts with LEPROT and LEPROTL1.</text>
</comment>
<evidence type="ECO:0000256" key="3">
    <source>
        <dbReference type="ARBA" id="ARBA00006270"/>
    </source>
</evidence>
<dbReference type="Pfam" id="PF00071">
    <property type="entry name" value="Ras"/>
    <property type="match status" value="1"/>
</dbReference>
<feature type="compositionally biased region" description="Polar residues" evidence="18">
    <location>
        <begin position="176"/>
        <end position="189"/>
    </location>
</feature>
<dbReference type="SMART" id="SM00176">
    <property type="entry name" value="RAN"/>
    <property type="match status" value="1"/>
</dbReference>
<dbReference type="Gene3D" id="3.40.50.300">
    <property type="entry name" value="P-loop containing nucleotide triphosphate hydrolases"/>
    <property type="match status" value="1"/>
</dbReference>
<evidence type="ECO:0000256" key="9">
    <source>
        <dbReference type="ARBA" id="ARBA00022927"/>
    </source>
</evidence>
<dbReference type="GO" id="GO:0016328">
    <property type="term" value="C:lateral plasma membrane"/>
    <property type="evidence" value="ECO:0007669"/>
    <property type="project" value="Ensembl"/>
</dbReference>
<comment type="catalytic activity">
    <reaction evidence="17">
        <text>GTP + H2O = GDP + phosphate + H(+)</text>
        <dbReference type="Rhea" id="RHEA:19669"/>
        <dbReference type="ChEBI" id="CHEBI:15377"/>
        <dbReference type="ChEBI" id="CHEBI:15378"/>
        <dbReference type="ChEBI" id="CHEBI:37565"/>
        <dbReference type="ChEBI" id="CHEBI:43474"/>
        <dbReference type="ChEBI" id="CHEBI:58189"/>
        <dbReference type="EC" id="3.6.5.2"/>
    </reaction>
    <physiologicalReaction direction="left-to-right" evidence="17">
        <dbReference type="Rhea" id="RHEA:19670"/>
    </physiologicalReaction>
</comment>
<dbReference type="NCBIfam" id="TIGR00231">
    <property type="entry name" value="small_GTP"/>
    <property type="match status" value="1"/>
</dbReference>
<dbReference type="InterPro" id="IPR027417">
    <property type="entry name" value="P-loop_NTPase"/>
</dbReference>
<dbReference type="InterPro" id="IPR001806">
    <property type="entry name" value="Small_GTPase"/>
</dbReference>
<dbReference type="GO" id="GO:0015031">
    <property type="term" value="P:protein transport"/>
    <property type="evidence" value="ECO:0007669"/>
    <property type="project" value="UniProtKB-KW"/>
</dbReference>
<dbReference type="GO" id="GO:0034142">
    <property type="term" value="P:toll-like receptor 4 signaling pathway"/>
    <property type="evidence" value="ECO:0007669"/>
    <property type="project" value="Ensembl"/>
</dbReference>
<evidence type="ECO:0000313" key="20">
    <source>
        <dbReference type="Proteomes" id="UP000694520"/>
    </source>
</evidence>
<dbReference type="PROSITE" id="PS51421">
    <property type="entry name" value="RAS"/>
    <property type="match status" value="1"/>
</dbReference>
<dbReference type="AlphaFoldDB" id="A0A8B9X2B3"/>
<dbReference type="GeneTree" id="ENSGT00940000159989"/>
<reference evidence="19" key="1">
    <citation type="submission" date="2019-05" db="EMBL/GenBank/DDBJ databases">
        <authorList>
            <person name="Zhang S."/>
            <person name="Liu J."/>
        </authorList>
    </citation>
    <scope>NUCLEOTIDE SEQUENCE [LARGE SCALE GENOMIC DNA]</scope>
</reference>
<keyword evidence="8" id="KW-0378">Hydrolase</keyword>
<dbReference type="SMART" id="SM00173">
    <property type="entry name" value="RAS"/>
    <property type="match status" value="1"/>
</dbReference>
<gene>
    <name evidence="19" type="primary">RAB13</name>
</gene>
<reference evidence="19" key="2">
    <citation type="submission" date="2025-08" db="UniProtKB">
        <authorList>
            <consortium name="Ensembl"/>
        </authorList>
    </citation>
    <scope>IDENTIFICATION</scope>
</reference>
<dbReference type="PANTHER" id="PTHR47980">
    <property type="entry name" value="LD44762P"/>
    <property type="match status" value="1"/>
</dbReference>
<keyword evidence="20" id="KW-1185">Reference proteome</keyword>
<comment type="subcellular location">
    <subcellularLocation>
        <location evidence="1">Cell membrane</location>
        <topology evidence="1">Lipid-anchor</topology>
        <orientation evidence="1">Cytoplasmic side</orientation>
    </subcellularLocation>
    <subcellularLocation>
        <location evidence="14">Cytoplasmic vesicle membrane</location>
        <topology evidence="14">Lipid-anchor</topology>
        <orientation evidence="14">Cytoplasmic side</orientation>
    </subcellularLocation>
    <subcellularLocation>
        <location evidence="2">Recycling endosome membrane</location>
    </subcellularLocation>
</comment>
<proteinExistence type="inferred from homology"/>
<dbReference type="GO" id="GO:0035767">
    <property type="term" value="P:endothelial cell chemotaxis"/>
    <property type="evidence" value="ECO:0007669"/>
    <property type="project" value="Ensembl"/>
</dbReference>
<dbReference type="FunFam" id="3.40.50.300:FF:000363">
    <property type="entry name" value="Secretion related GTPase srgA"/>
    <property type="match status" value="1"/>
</dbReference>
<dbReference type="GO" id="GO:0003925">
    <property type="term" value="F:G protein activity"/>
    <property type="evidence" value="ECO:0007669"/>
    <property type="project" value="UniProtKB-EC"/>
</dbReference>
<reference evidence="19" key="3">
    <citation type="submission" date="2025-09" db="UniProtKB">
        <authorList>
            <consortium name="Ensembl"/>
        </authorList>
    </citation>
    <scope>IDENTIFICATION</scope>
</reference>
<evidence type="ECO:0000256" key="6">
    <source>
        <dbReference type="ARBA" id="ARBA00022475"/>
    </source>
</evidence>
<protein>
    <recommendedName>
        <fullName evidence="16">Ras-related protein Rab-13</fullName>
        <ecNumber evidence="4">3.6.5.2</ecNumber>
    </recommendedName>
</protein>
<dbReference type="GO" id="GO:0072659">
    <property type="term" value="P:protein localization to plasma membrane"/>
    <property type="evidence" value="ECO:0007669"/>
    <property type="project" value="Ensembl"/>
</dbReference>
<evidence type="ECO:0000256" key="1">
    <source>
        <dbReference type="ARBA" id="ARBA00004342"/>
    </source>
</evidence>
<keyword evidence="10" id="KW-0342">GTP-binding</keyword>
<dbReference type="InterPro" id="IPR050305">
    <property type="entry name" value="Small_GTPase_Rab"/>
</dbReference>
<evidence type="ECO:0000256" key="7">
    <source>
        <dbReference type="ARBA" id="ARBA00022741"/>
    </source>
</evidence>
<dbReference type="GO" id="GO:0006893">
    <property type="term" value="P:Golgi to plasma membrane transport"/>
    <property type="evidence" value="ECO:0007669"/>
    <property type="project" value="Ensembl"/>
</dbReference>
<dbReference type="EC" id="3.6.5.2" evidence="4"/>
<evidence type="ECO:0000256" key="13">
    <source>
        <dbReference type="ARBA" id="ARBA00023289"/>
    </source>
</evidence>
<keyword evidence="12" id="KW-0449">Lipoprotein</keyword>
<dbReference type="SMART" id="SM00174">
    <property type="entry name" value="RHO"/>
    <property type="match status" value="1"/>
</dbReference>
<dbReference type="GO" id="GO:1902463">
    <property type="term" value="P:protein localization to cell leading edge"/>
    <property type="evidence" value="ECO:0007669"/>
    <property type="project" value="Ensembl"/>
</dbReference>
<evidence type="ECO:0000256" key="4">
    <source>
        <dbReference type="ARBA" id="ARBA00011984"/>
    </source>
</evidence>
<evidence type="ECO:0000256" key="10">
    <source>
        <dbReference type="ARBA" id="ARBA00023134"/>
    </source>
</evidence>
<dbReference type="CDD" id="cd01867">
    <property type="entry name" value="Rab8_Rab10_Rab13_like"/>
    <property type="match status" value="1"/>
</dbReference>
<dbReference type="GO" id="GO:0005802">
    <property type="term" value="C:trans-Golgi network"/>
    <property type="evidence" value="ECO:0007669"/>
    <property type="project" value="Ensembl"/>
</dbReference>
<evidence type="ECO:0000256" key="8">
    <source>
        <dbReference type="ARBA" id="ARBA00022801"/>
    </source>
</evidence>
<dbReference type="PROSITE" id="PS51420">
    <property type="entry name" value="RHO"/>
    <property type="match status" value="1"/>
</dbReference>
<feature type="region of interest" description="Disordered" evidence="18">
    <location>
        <begin position="173"/>
        <end position="219"/>
    </location>
</feature>
<evidence type="ECO:0000256" key="11">
    <source>
        <dbReference type="ARBA" id="ARBA00023136"/>
    </source>
</evidence>
<dbReference type="Ensembl" id="ENSBGRT00000015260.1">
    <property type="protein sequence ID" value="ENSBGRP00000013223.1"/>
    <property type="gene ID" value="ENSBGRG00000008324.1"/>
</dbReference>
<evidence type="ECO:0000256" key="2">
    <source>
        <dbReference type="ARBA" id="ARBA00004565"/>
    </source>
</evidence>
<sequence>MAKAYDHLFKLLLIGDSGVGKTCLIIRFAEDNFNNTYISTIGIDFKIRTVDIEGKKIKLQVWDTAGQERFKTITTAYYRGAMGIILVYDITDEKSFENIQNWMKSIKENASAGVERLLLGNKCDMEAKRKVQKEQADKLAREHGIRFFETSAKSSMNVDEVRHTPSFTPKEYWKTDSCSPSTYPDQSRLSPLGFQFPGTGHLTQVRRPEIEKQQQAPQH</sequence>
<dbReference type="InterPro" id="IPR005225">
    <property type="entry name" value="Small_GTP-bd"/>
</dbReference>
<comment type="similarity">
    <text evidence="3">Belongs to the small GTPase superfamily. Rab family.</text>
</comment>
<dbReference type="GO" id="GO:0070830">
    <property type="term" value="P:bicellular tight junction assembly"/>
    <property type="evidence" value="ECO:0007669"/>
    <property type="project" value="Ensembl"/>
</dbReference>
<dbReference type="GO" id="GO:0005923">
    <property type="term" value="C:bicellular tight junction"/>
    <property type="evidence" value="ECO:0007669"/>
    <property type="project" value="Ensembl"/>
</dbReference>
<keyword evidence="5" id="KW-0813">Transport</keyword>
<dbReference type="Proteomes" id="UP000694520">
    <property type="component" value="Chromosome 3"/>
</dbReference>
<dbReference type="GO" id="GO:0055038">
    <property type="term" value="C:recycling endosome membrane"/>
    <property type="evidence" value="ECO:0007669"/>
    <property type="project" value="UniProtKB-SubCell"/>
</dbReference>
<dbReference type="PRINTS" id="PR00449">
    <property type="entry name" value="RASTRNSFRMNG"/>
</dbReference>
<dbReference type="GO" id="GO:0032456">
    <property type="term" value="P:endocytic recycling"/>
    <property type="evidence" value="ECO:0007669"/>
    <property type="project" value="Ensembl"/>
</dbReference>
<dbReference type="GO" id="GO:0005525">
    <property type="term" value="F:GTP binding"/>
    <property type="evidence" value="ECO:0007669"/>
    <property type="project" value="UniProtKB-KW"/>
</dbReference>
<evidence type="ECO:0000256" key="14">
    <source>
        <dbReference type="ARBA" id="ARBA00025701"/>
    </source>
</evidence>
<evidence type="ECO:0000256" key="12">
    <source>
        <dbReference type="ARBA" id="ARBA00023288"/>
    </source>
</evidence>
<evidence type="ECO:0000313" key="19">
    <source>
        <dbReference type="Ensembl" id="ENSBGRP00000013223.1"/>
    </source>
</evidence>
<evidence type="ECO:0000256" key="5">
    <source>
        <dbReference type="ARBA" id="ARBA00022448"/>
    </source>
</evidence>
<dbReference type="GO" id="GO:0043005">
    <property type="term" value="C:neuron projection"/>
    <property type="evidence" value="ECO:0007669"/>
    <property type="project" value="Ensembl"/>
</dbReference>
<name>A0A8B9X2B3_BOSMU</name>
<organism evidence="19 20">
    <name type="scientific">Bos mutus grunniens</name>
    <name type="common">Wild yak</name>
    <name type="synonym">Bos grunniens</name>
    <dbReference type="NCBI Taxonomy" id="30521"/>
    <lineage>
        <taxon>Eukaryota</taxon>
        <taxon>Metazoa</taxon>
        <taxon>Chordata</taxon>
        <taxon>Craniata</taxon>
        <taxon>Vertebrata</taxon>
        <taxon>Euteleostomi</taxon>
        <taxon>Mammalia</taxon>
        <taxon>Eutheria</taxon>
        <taxon>Laurasiatheria</taxon>
        <taxon>Artiodactyla</taxon>
        <taxon>Ruminantia</taxon>
        <taxon>Pecora</taxon>
        <taxon>Bovidae</taxon>
        <taxon>Bovinae</taxon>
        <taxon>Bos</taxon>
    </lineage>
</organism>
<keyword evidence="9" id="KW-0653">Protein transport</keyword>